<keyword evidence="2" id="KW-1185">Reference proteome</keyword>
<name>A0A6N4WEK9_9MYCO</name>
<dbReference type="InterPro" id="IPR036527">
    <property type="entry name" value="SCP2_sterol-bd_dom_sf"/>
</dbReference>
<proteinExistence type="predicted"/>
<evidence type="ECO:0000313" key="1">
    <source>
        <dbReference type="EMBL" id="BBZ78627.1"/>
    </source>
</evidence>
<dbReference type="KEGG" id="many:MANY_39640"/>
<organism evidence="1 2">
    <name type="scientific">Mycolicibacterium anyangense</name>
    <dbReference type="NCBI Taxonomy" id="1431246"/>
    <lineage>
        <taxon>Bacteria</taxon>
        <taxon>Bacillati</taxon>
        <taxon>Actinomycetota</taxon>
        <taxon>Actinomycetes</taxon>
        <taxon>Mycobacteriales</taxon>
        <taxon>Mycobacteriaceae</taxon>
        <taxon>Mycolicibacterium</taxon>
    </lineage>
</organism>
<dbReference type="SUPFAM" id="SSF55718">
    <property type="entry name" value="SCP-like"/>
    <property type="match status" value="1"/>
</dbReference>
<evidence type="ECO:0000313" key="2">
    <source>
        <dbReference type="Proteomes" id="UP000467249"/>
    </source>
</evidence>
<dbReference type="RefSeq" id="WP_163805747.1">
    <property type="nucleotide sequence ID" value="NZ_AP022620.1"/>
</dbReference>
<dbReference type="Proteomes" id="UP000467249">
    <property type="component" value="Chromosome"/>
</dbReference>
<protein>
    <recommendedName>
        <fullName evidence="3">SCP2 domain-containing protein</fullName>
    </recommendedName>
</protein>
<dbReference type="AlphaFoldDB" id="A0A6N4WEK9"/>
<gene>
    <name evidence="1" type="ORF">MANY_39640</name>
</gene>
<evidence type="ECO:0008006" key="3">
    <source>
        <dbReference type="Google" id="ProtNLM"/>
    </source>
</evidence>
<dbReference type="Gene3D" id="3.30.1050.10">
    <property type="entry name" value="SCP2 sterol-binding domain"/>
    <property type="match status" value="1"/>
</dbReference>
<sequence length="136" mass="14901">MSVFTTSDELTEFVTPFLEQIVADPDLRPKFVAGDTSFKVQYTGPDALFLLDCTVDPPVVYAGEEAAARESELKLSMSADDGHKFWLGALNVPMALARKKVKVEGPVGKLLKLLPAITPAFEQYQTYTATKGYPVK</sequence>
<dbReference type="EMBL" id="AP022620">
    <property type="protein sequence ID" value="BBZ78627.1"/>
    <property type="molecule type" value="Genomic_DNA"/>
</dbReference>
<reference evidence="1 2" key="1">
    <citation type="journal article" date="2019" name="Emerg. Microbes Infect.">
        <title>Comprehensive subspecies identification of 175 nontuberculous mycobacteria species based on 7547 genomic profiles.</title>
        <authorList>
            <person name="Matsumoto Y."/>
            <person name="Kinjo T."/>
            <person name="Motooka D."/>
            <person name="Nabeya D."/>
            <person name="Jung N."/>
            <person name="Uechi K."/>
            <person name="Horii T."/>
            <person name="Iida T."/>
            <person name="Fujita J."/>
            <person name="Nakamura S."/>
        </authorList>
    </citation>
    <scope>NUCLEOTIDE SEQUENCE [LARGE SCALE GENOMIC DNA]</scope>
    <source>
        <strain evidence="1 2">JCM 30275</strain>
    </source>
</reference>
<accession>A0A6N4WEK9</accession>